<dbReference type="Gene3D" id="3.40.190.10">
    <property type="entry name" value="Periplasmic binding protein-like II"/>
    <property type="match status" value="2"/>
</dbReference>
<dbReference type="PANTHER" id="PTHR30006">
    <property type="entry name" value="THIAMINE-BINDING PERIPLASMIC PROTEIN-RELATED"/>
    <property type="match status" value="1"/>
</dbReference>
<keyword evidence="4" id="KW-1185">Reference proteome</keyword>
<gene>
    <name evidence="3" type="ORF">PLESHI_07715</name>
</gene>
<keyword evidence="1 2" id="KW-0732">Signal</keyword>
<dbReference type="Proteomes" id="UP000014012">
    <property type="component" value="Unassembled WGS sequence"/>
</dbReference>
<name>R8ARQ3_PLESH</name>
<dbReference type="GO" id="GO:0015888">
    <property type="term" value="P:thiamine transport"/>
    <property type="evidence" value="ECO:0007669"/>
    <property type="project" value="TreeGrafter"/>
</dbReference>
<evidence type="ECO:0000256" key="1">
    <source>
        <dbReference type="ARBA" id="ARBA00022729"/>
    </source>
</evidence>
<organism evidence="3 4">
    <name type="scientific">Plesiomonas shigelloides 302-73</name>
    <dbReference type="NCBI Taxonomy" id="1315976"/>
    <lineage>
        <taxon>Bacteria</taxon>
        <taxon>Pseudomonadati</taxon>
        <taxon>Pseudomonadota</taxon>
        <taxon>Gammaproteobacteria</taxon>
        <taxon>Enterobacterales</taxon>
        <taxon>Enterobacteriaceae</taxon>
        <taxon>Plesiomonas</taxon>
    </lineage>
</organism>
<dbReference type="PATRIC" id="fig|1315976.3.peg.1519"/>
<dbReference type="GO" id="GO:0030976">
    <property type="term" value="F:thiamine pyrophosphate binding"/>
    <property type="evidence" value="ECO:0007669"/>
    <property type="project" value="TreeGrafter"/>
</dbReference>
<evidence type="ECO:0000313" key="3">
    <source>
        <dbReference type="EMBL" id="EON89017.1"/>
    </source>
</evidence>
<dbReference type="SUPFAM" id="SSF53850">
    <property type="entry name" value="Periplasmic binding protein-like II"/>
    <property type="match status" value="1"/>
</dbReference>
<dbReference type="CDD" id="cd13544">
    <property type="entry name" value="PBP2_Fbp_like_1"/>
    <property type="match status" value="1"/>
</dbReference>
<feature type="signal peptide" evidence="2">
    <location>
        <begin position="1"/>
        <end position="28"/>
    </location>
</feature>
<evidence type="ECO:0000313" key="4">
    <source>
        <dbReference type="Proteomes" id="UP000014012"/>
    </source>
</evidence>
<proteinExistence type="predicted"/>
<dbReference type="RefSeq" id="WP_010863166.1">
    <property type="nucleotide sequence ID" value="NZ_KB944508.1"/>
</dbReference>
<comment type="caution">
    <text evidence="3">The sequence shown here is derived from an EMBL/GenBank/DDBJ whole genome shotgun (WGS) entry which is preliminary data.</text>
</comment>
<dbReference type="AlphaFoldDB" id="R8ARQ3"/>
<dbReference type="NCBIfam" id="TIGR03261">
    <property type="entry name" value="phnS2"/>
    <property type="match status" value="1"/>
</dbReference>
<dbReference type="PANTHER" id="PTHR30006:SF2">
    <property type="entry name" value="ABC TRANSPORTER SUBSTRATE-BINDING PROTEIN"/>
    <property type="match status" value="1"/>
</dbReference>
<dbReference type="GO" id="GO:0030975">
    <property type="term" value="F:thiamine binding"/>
    <property type="evidence" value="ECO:0007669"/>
    <property type="project" value="TreeGrafter"/>
</dbReference>
<dbReference type="InterPro" id="IPR026045">
    <property type="entry name" value="Ferric-bd"/>
</dbReference>
<accession>R8ARQ3</accession>
<dbReference type="PIRSF" id="PIRSF002825">
    <property type="entry name" value="CfbpA"/>
    <property type="match status" value="1"/>
</dbReference>
<dbReference type="Pfam" id="PF13343">
    <property type="entry name" value="SBP_bac_6"/>
    <property type="match status" value="1"/>
</dbReference>
<dbReference type="GO" id="GO:0030288">
    <property type="term" value="C:outer membrane-bounded periplasmic space"/>
    <property type="evidence" value="ECO:0007669"/>
    <property type="project" value="TreeGrafter"/>
</dbReference>
<feature type="chain" id="PRO_5004452031" evidence="2">
    <location>
        <begin position="29"/>
        <end position="346"/>
    </location>
</feature>
<dbReference type="InterPro" id="IPR017663">
    <property type="entry name" value="ABC_2-AEP-bd"/>
</dbReference>
<protein>
    <submittedName>
        <fullName evidence="3">ABC transporter substrate-binding protein</fullName>
    </submittedName>
</protein>
<dbReference type="EMBL" id="AQQO01000047">
    <property type="protein sequence ID" value="EON89017.1"/>
    <property type="molecule type" value="Genomic_DNA"/>
</dbReference>
<evidence type="ECO:0000256" key="2">
    <source>
        <dbReference type="SAM" id="SignalP"/>
    </source>
</evidence>
<dbReference type="HOGENOM" id="CLU_026974_0_1_6"/>
<sequence length="346" mass="37729">MSHPISALLSRTCLSSMLAIACSTPALAATELTVYTAFEPEQLAELKRSFETQQPDIRIKWVRDSTGVITARLLAEKARPVADVVWGLAATSLIQLDDAGMLAAYAPKGLEQLDARFRDAREQPRWIGLDAYFSALCFNTVEAQKQGIPAPTSWADLTKPIYKGKIVMPNPASSGTGYLSVAGWMQTQPQDQAWDYMQKLHQNIDRYTHSGSAPCKLAASGETVIGISFDFPATSLKAKGAPLQVIFPSEGSGWDMEAAAIIAGTPREDAAQRLMDFAASAEANALYAKSFAVVARPDQAKAHPGYPQDIAAQMIKNDFQWASQARTQILTEWSQRFDGKSEPKKQ</sequence>
<reference evidence="3 4" key="1">
    <citation type="journal article" date="2013" name="Genome Announc.">
        <title>Genome Sequence of Plesiomonas shigelloides Strain 302-73 (Serotype O1).</title>
        <authorList>
            <person name="Pique N."/>
            <person name="Aquilini E."/>
            <person name="Alioto T."/>
            <person name="Minana-Galbis D."/>
            <person name="Tomas J.M."/>
        </authorList>
    </citation>
    <scope>NUCLEOTIDE SEQUENCE [LARGE SCALE GENOMIC DNA]</scope>
    <source>
        <strain evidence="3 4">302-73</strain>
    </source>
</reference>